<evidence type="ECO:0000313" key="1">
    <source>
        <dbReference type="EMBL" id="QOR44719.1"/>
    </source>
</evidence>
<gene>
    <name evidence="1" type="ORF">INS88_05240</name>
</gene>
<proteinExistence type="predicted"/>
<sequence>MRASLPAAVLFDMDGTLTDTEALWFRAETEILADLGRQWRPGDEMAVVGLNLLDACRYLVSHLELSVSAEFLADALTDRVVELGEEHGMPWRPGAFDLLERVTALGIPSALVTASRMSFARLTLDQAPPGSLEVAITGDQVTNGKPDPEPYTKAIERFGVSPGSTLAFEDSVYGLAAARAAGAVTVGVPLKMDLSGREDVIIIGSLAEADEDFLRAVMA</sequence>
<organism evidence="1 2">
    <name type="scientific">Trueperella pecoris</name>
    <dbReference type="NCBI Taxonomy" id="2733571"/>
    <lineage>
        <taxon>Bacteria</taxon>
        <taxon>Bacillati</taxon>
        <taxon>Actinomycetota</taxon>
        <taxon>Actinomycetes</taxon>
        <taxon>Actinomycetales</taxon>
        <taxon>Actinomycetaceae</taxon>
        <taxon>Trueperella</taxon>
    </lineage>
</organism>
<dbReference type="EMBL" id="CP063213">
    <property type="protein sequence ID" value="QOR44719.1"/>
    <property type="molecule type" value="Genomic_DNA"/>
</dbReference>
<dbReference type="SFLD" id="SFLDS00003">
    <property type="entry name" value="Haloacid_Dehalogenase"/>
    <property type="match status" value="1"/>
</dbReference>
<dbReference type="PANTHER" id="PTHR18901">
    <property type="entry name" value="2-DEOXYGLUCOSE-6-PHOSPHATE PHOSPHATASE 2"/>
    <property type="match status" value="1"/>
</dbReference>
<dbReference type="Pfam" id="PF00702">
    <property type="entry name" value="Hydrolase"/>
    <property type="match status" value="1"/>
</dbReference>
<dbReference type="Gene3D" id="3.40.50.1000">
    <property type="entry name" value="HAD superfamily/HAD-like"/>
    <property type="match status" value="1"/>
</dbReference>
<dbReference type="NCBIfam" id="TIGR01509">
    <property type="entry name" value="HAD-SF-IA-v3"/>
    <property type="match status" value="1"/>
</dbReference>
<dbReference type="RefSeq" id="WP_197550569.1">
    <property type="nucleotide sequence ID" value="NZ_CP063213.1"/>
</dbReference>
<dbReference type="PRINTS" id="PR00413">
    <property type="entry name" value="HADHALOGNASE"/>
</dbReference>
<evidence type="ECO:0000313" key="2">
    <source>
        <dbReference type="Proteomes" id="UP000595053"/>
    </source>
</evidence>
<dbReference type="SUPFAM" id="SSF56784">
    <property type="entry name" value="HAD-like"/>
    <property type="match status" value="1"/>
</dbReference>
<dbReference type="Gene3D" id="1.10.150.240">
    <property type="entry name" value="Putative phosphatase, domain 2"/>
    <property type="match status" value="1"/>
</dbReference>
<dbReference type="InterPro" id="IPR023214">
    <property type="entry name" value="HAD_sf"/>
</dbReference>
<dbReference type="Proteomes" id="UP000595053">
    <property type="component" value="Chromosome"/>
</dbReference>
<dbReference type="AlphaFoldDB" id="A0A7M1QRU4"/>
<accession>A0A7M1QRU4</accession>
<reference evidence="1 2" key="1">
    <citation type="submission" date="2020-10" db="EMBL/GenBank/DDBJ databases">
        <title>Trueperella pecoris sp. nov. isolated from bovine and porcine specimens.</title>
        <authorList>
            <person name="Schoenecker L."/>
            <person name="Schnydrig P."/>
            <person name="Brodard I."/>
            <person name="Thomann A."/>
            <person name="Hemphill A."/>
            <person name="Rodriguez-Campos S."/>
            <person name="Perreten V."/>
            <person name="Jores J."/>
            <person name="Kittl S."/>
        </authorList>
    </citation>
    <scope>NUCLEOTIDE SEQUENCE [LARGE SCALE GENOMIC DNA]</scope>
    <source>
        <strain evidence="1 2">15A0121</strain>
    </source>
</reference>
<dbReference type="PANTHER" id="PTHR18901:SF38">
    <property type="entry name" value="PSEUDOURIDINE-5'-PHOSPHATASE"/>
    <property type="match status" value="1"/>
</dbReference>
<dbReference type="InterPro" id="IPR036412">
    <property type="entry name" value="HAD-like_sf"/>
</dbReference>
<dbReference type="InterPro" id="IPR023198">
    <property type="entry name" value="PGP-like_dom2"/>
</dbReference>
<keyword evidence="2" id="KW-1185">Reference proteome</keyword>
<dbReference type="CDD" id="cd07505">
    <property type="entry name" value="HAD_BPGM-like"/>
    <property type="match status" value="1"/>
</dbReference>
<dbReference type="InterPro" id="IPR006439">
    <property type="entry name" value="HAD-SF_hydro_IA"/>
</dbReference>
<protein>
    <submittedName>
        <fullName evidence="1">HAD family phosphatase</fullName>
    </submittedName>
</protein>
<name>A0A7M1QRU4_9ACTO</name>
<dbReference type="SFLD" id="SFLDG01129">
    <property type="entry name" value="C1.5:_HAD__Beta-PGM__Phosphata"/>
    <property type="match status" value="1"/>
</dbReference>